<evidence type="ECO:0000313" key="3">
    <source>
        <dbReference type="EMBL" id="QDG50599.1"/>
    </source>
</evidence>
<dbReference type="OrthoDB" id="5520099at2"/>
<proteinExistence type="predicted"/>
<name>A0A4Y6PR55_PERCE</name>
<keyword evidence="4" id="KW-1185">Reference proteome</keyword>
<dbReference type="Proteomes" id="UP000315995">
    <property type="component" value="Chromosome"/>
</dbReference>
<accession>A0A5B8Y1Q5</accession>
<dbReference type="InterPro" id="IPR027383">
    <property type="entry name" value="Znf_put"/>
</dbReference>
<feature type="domain" description="Putative zinc-finger" evidence="2">
    <location>
        <begin position="4"/>
        <end position="38"/>
    </location>
</feature>
<dbReference type="InterPro" id="IPR041916">
    <property type="entry name" value="Anti_sigma_zinc_sf"/>
</dbReference>
<dbReference type="RefSeq" id="WP_141197091.1">
    <property type="nucleotide sequence ID" value="NZ_CP041186.1"/>
</dbReference>
<protein>
    <recommendedName>
        <fullName evidence="2">Putative zinc-finger domain-containing protein</fullName>
    </recommendedName>
</protein>
<dbReference type="Pfam" id="PF13490">
    <property type="entry name" value="zf-HC2"/>
    <property type="match status" value="1"/>
</dbReference>
<evidence type="ECO:0000313" key="4">
    <source>
        <dbReference type="Proteomes" id="UP000315995"/>
    </source>
</evidence>
<reference evidence="3 4" key="1">
    <citation type="submission" date="2019-06" db="EMBL/GenBank/DDBJ databases">
        <title>Persicimonas caeni gen. nov., sp. nov., a predatory bacterium isolated from solar saltern.</title>
        <authorList>
            <person name="Wang S."/>
        </authorList>
    </citation>
    <scope>NUCLEOTIDE SEQUENCE [LARGE SCALE GENOMIC DNA]</scope>
    <source>
        <strain evidence="3 4">YN101</strain>
    </source>
</reference>
<dbReference type="EMBL" id="CP041186">
    <property type="protein sequence ID" value="QDG50599.1"/>
    <property type="molecule type" value="Genomic_DNA"/>
</dbReference>
<accession>A0A4Y6PR55</accession>
<evidence type="ECO:0000259" key="2">
    <source>
        <dbReference type="Pfam" id="PF13490"/>
    </source>
</evidence>
<feature type="region of interest" description="Disordered" evidence="1">
    <location>
        <begin position="55"/>
        <end position="89"/>
    </location>
</feature>
<feature type="compositionally biased region" description="Polar residues" evidence="1">
    <location>
        <begin position="63"/>
        <end position="77"/>
    </location>
</feature>
<evidence type="ECO:0000256" key="1">
    <source>
        <dbReference type="SAM" id="MobiDB-lite"/>
    </source>
</evidence>
<organism evidence="3 4">
    <name type="scientific">Persicimonas caeni</name>
    <dbReference type="NCBI Taxonomy" id="2292766"/>
    <lineage>
        <taxon>Bacteria</taxon>
        <taxon>Deltaproteobacteria</taxon>
        <taxon>Bradymonadales</taxon>
        <taxon>Bradymonadaceae</taxon>
        <taxon>Persicimonas</taxon>
    </lineage>
</organism>
<sequence>MITCEEFTNRVTAYLEGSVPRGERIGMWLHLMLCHHCRRYLRQMKEVVDLLHDVPLGDKTPTEESSTADESTKQQLLEQFRKSRGSSGE</sequence>
<gene>
    <name evidence="3" type="ORF">FIV42_07595</name>
</gene>
<dbReference type="Gene3D" id="1.10.10.1320">
    <property type="entry name" value="Anti-sigma factor, zinc-finger domain"/>
    <property type="match status" value="1"/>
</dbReference>
<dbReference type="AlphaFoldDB" id="A0A4Y6PR55"/>